<accession>A0A6N7Z9E1</accession>
<gene>
    <name evidence="3" type="ORF">GKO32_30900</name>
</gene>
<keyword evidence="2" id="KW-0560">Oxidoreductase</keyword>
<protein>
    <submittedName>
        <fullName evidence="3">Cytochrome P450</fullName>
    </submittedName>
</protein>
<dbReference type="PROSITE" id="PS00086">
    <property type="entry name" value="CYTOCHROME_P450"/>
    <property type="match status" value="1"/>
</dbReference>
<comment type="caution">
    <text evidence="3">The sequence shown here is derived from an EMBL/GenBank/DDBJ whole genome shotgun (WGS) entry which is preliminary data.</text>
</comment>
<keyword evidence="2" id="KW-0349">Heme</keyword>
<keyword evidence="2" id="KW-0408">Iron</keyword>
<dbReference type="Gene3D" id="1.10.630.10">
    <property type="entry name" value="Cytochrome P450"/>
    <property type="match status" value="1"/>
</dbReference>
<dbReference type="GO" id="GO:0004497">
    <property type="term" value="F:monooxygenase activity"/>
    <property type="evidence" value="ECO:0007669"/>
    <property type="project" value="UniProtKB-KW"/>
</dbReference>
<dbReference type="RefSeq" id="WP_154760446.1">
    <property type="nucleotide sequence ID" value="NZ_WMBA01000066.1"/>
</dbReference>
<proteinExistence type="inferred from homology"/>
<evidence type="ECO:0000256" key="2">
    <source>
        <dbReference type="RuleBase" id="RU000461"/>
    </source>
</evidence>
<keyword evidence="4" id="KW-1185">Reference proteome</keyword>
<dbReference type="SUPFAM" id="SSF48264">
    <property type="entry name" value="Cytochrome P450"/>
    <property type="match status" value="1"/>
</dbReference>
<dbReference type="PRINTS" id="PR00359">
    <property type="entry name" value="BP450"/>
</dbReference>
<dbReference type="InterPro" id="IPR001128">
    <property type="entry name" value="Cyt_P450"/>
</dbReference>
<dbReference type="GO" id="GO:0005506">
    <property type="term" value="F:iron ion binding"/>
    <property type="evidence" value="ECO:0007669"/>
    <property type="project" value="InterPro"/>
</dbReference>
<name>A0A6N7Z9E1_9PSEU</name>
<dbReference type="Proteomes" id="UP000440096">
    <property type="component" value="Unassembled WGS sequence"/>
</dbReference>
<dbReference type="PANTHER" id="PTHR46696:SF1">
    <property type="entry name" value="CYTOCHROME P450 YJIB-RELATED"/>
    <property type="match status" value="1"/>
</dbReference>
<dbReference type="InterPro" id="IPR036396">
    <property type="entry name" value="Cyt_P450_sf"/>
</dbReference>
<reference evidence="3 4" key="1">
    <citation type="submission" date="2019-11" db="EMBL/GenBank/DDBJ databases">
        <title>Draft genome of Amycolatopsis RM579.</title>
        <authorList>
            <person name="Duangmal K."/>
            <person name="Mingma R."/>
        </authorList>
    </citation>
    <scope>NUCLEOTIDE SEQUENCE [LARGE SCALE GENOMIC DNA]</scope>
    <source>
        <strain evidence="3 4">RM579</strain>
    </source>
</reference>
<dbReference type="GO" id="GO:0016705">
    <property type="term" value="F:oxidoreductase activity, acting on paired donors, with incorporation or reduction of molecular oxygen"/>
    <property type="evidence" value="ECO:0007669"/>
    <property type="project" value="InterPro"/>
</dbReference>
<organism evidence="3 4">
    <name type="scientific">Amycolatopsis pithecellobii</name>
    <dbReference type="NCBI Taxonomy" id="664692"/>
    <lineage>
        <taxon>Bacteria</taxon>
        <taxon>Bacillati</taxon>
        <taxon>Actinomycetota</taxon>
        <taxon>Actinomycetes</taxon>
        <taxon>Pseudonocardiales</taxon>
        <taxon>Pseudonocardiaceae</taxon>
        <taxon>Amycolatopsis</taxon>
    </lineage>
</organism>
<evidence type="ECO:0000313" key="3">
    <source>
        <dbReference type="EMBL" id="MTD58358.1"/>
    </source>
</evidence>
<dbReference type="PANTHER" id="PTHR46696">
    <property type="entry name" value="P450, PUTATIVE (EUROFUNG)-RELATED"/>
    <property type="match status" value="1"/>
</dbReference>
<dbReference type="OrthoDB" id="141712at2"/>
<keyword evidence="2" id="KW-0479">Metal-binding</keyword>
<dbReference type="Pfam" id="PF00067">
    <property type="entry name" value="p450"/>
    <property type="match status" value="1"/>
</dbReference>
<evidence type="ECO:0000313" key="4">
    <source>
        <dbReference type="Proteomes" id="UP000440096"/>
    </source>
</evidence>
<dbReference type="GO" id="GO:0020037">
    <property type="term" value="F:heme binding"/>
    <property type="evidence" value="ECO:0007669"/>
    <property type="project" value="InterPro"/>
</dbReference>
<sequence>MQPAEDLRTRPEIRPNTNALEFDPTLATLLESAPVTRVTLPYGHDGPWLVSRYADIQAVTNDKRLSRAPLGKEVEIPRLMPAFVPPPDAVQLQDAPKASHLQEAMGMGITSRRMAKFRPVAEAIVGELLDRIAGEPGPVDLLEALTGRYPLDVMARLIGIPESDLADIRAWTRLMFSIRPEETEQTLAAKKALGEYSAGLVHARKDQPGNDLLSRIVADPDGKFSVGAMVGMTVQLIAVGIAPSNSLLSNICYQLLTDDRLAGIRADPGTIVEGFDELARFTPVIHGFGPPVVATTDLELGGVTIKRGEVLVYSYTSGNRDENAFPNPEEIDLHRKDAKHLTFGAGVHACVAQHFTKLVVTTAVQALLTRFPDVRLAVSPDEVDWDNGTIWRGPAGLPVLLHG</sequence>
<dbReference type="InterPro" id="IPR017972">
    <property type="entry name" value="Cyt_P450_CS"/>
</dbReference>
<comment type="similarity">
    <text evidence="1 2">Belongs to the cytochrome P450 family.</text>
</comment>
<dbReference type="AlphaFoldDB" id="A0A6N7Z9E1"/>
<keyword evidence="2" id="KW-0503">Monooxygenase</keyword>
<dbReference type="InterPro" id="IPR002397">
    <property type="entry name" value="Cyt_P450_B"/>
</dbReference>
<evidence type="ECO:0000256" key="1">
    <source>
        <dbReference type="ARBA" id="ARBA00010617"/>
    </source>
</evidence>
<dbReference type="EMBL" id="WMBA01000066">
    <property type="protein sequence ID" value="MTD58358.1"/>
    <property type="molecule type" value="Genomic_DNA"/>
</dbReference>